<dbReference type="EMBL" id="JADIIL010000034">
    <property type="protein sequence ID" value="MBF4475579.1"/>
    <property type="molecule type" value="Genomic_DNA"/>
</dbReference>
<dbReference type="Proteomes" id="UP000606900">
    <property type="component" value="Unassembled WGS sequence"/>
</dbReference>
<reference evidence="4" key="3">
    <citation type="submission" date="2014-09" db="EMBL/GenBank/DDBJ databases">
        <authorList>
            <person name="Bishop-Lilly K.A."/>
            <person name="Broomall S.M."/>
            <person name="Chain P.S."/>
            <person name="Chertkov O."/>
            <person name="Coyne S.R."/>
            <person name="Daligault H.E."/>
            <person name="Davenport K.W."/>
            <person name="Erkkila T."/>
            <person name="Frey K.G."/>
            <person name="Gibbons H.S."/>
            <person name="Gu W."/>
            <person name="Jaissle J."/>
            <person name="Johnson S.L."/>
            <person name="Koroleva G.I."/>
            <person name="Ladner J.T."/>
            <person name="Lo C.-C."/>
            <person name="Minogue T.D."/>
            <person name="Munk C."/>
            <person name="Palacios G.F."/>
            <person name="Redden C.L."/>
            <person name="Rosenzweig C.N."/>
            <person name="Scholz M.B."/>
            <person name="Teshima H."/>
            <person name="Xu Y."/>
        </authorList>
    </citation>
    <scope>NUCLEOTIDE SEQUENCE</scope>
    <source>
        <strain evidence="4">Mb9</strain>
    </source>
</reference>
<keyword evidence="6" id="KW-1185">Reference proteome</keyword>
<reference evidence="5" key="4">
    <citation type="submission" date="2020-10" db="EMBL/GenBank/DDBJ databases">
        <title>Dehalococcoides mccartyi of a TCE/Cr reducing biochatode.</title>
        <authorList>
            <person name="Matturro B."/>
        </authorList>
    </citation>
    <scope>NUCLEOTIDE SEQUENCE</scope>
    <source>
        <strain evidence="5">Bin2</strain>
    </source>
</reference>
<evidence type="ECO:0000313" key="2">
    <source>
        <dbReference type="EMBL" id="AIS31340.1"/>
    </source>
</evidence>
<gene>
    <name evidence="2" type="ORF">BRM9_0517</name>
    <name evidence="3" type="ORF">DSM1535_0497</name>
    <name evidence="5" type="ORF">ISP06_08980</name>
    <name evidence="4" type="ORF">MB9_1555</name>
</gene>
<dbReference type="AlphaFoldDB" id="A0A090I1L2"/>
<organism evidence="3">
    <name type="scientific">Methanobacterium formicicum</name>
    <dbReference type="NCBI Taxonomy" id="2162"/>
    <lineage>
        <taxon>Archaea</taxon>
        <taxon>Methanobacteriati</taxon>
        <taxon>Methanobacteriota</taxon>
        <taxon>Methanomada group</taxon>
        <taxon>Methanobacteria</taxon>
        <taxon>Methanobacteriales</taxon>
        <taxon>Methanobacteriaceae</taxon>
        <taxon>Methanobacterium</taxon>
    </lineage>
</organism>
<keyword evidence="1" id="KW-0472">Membrane</keyword>
<dbReference type="EMBL" id="LN734822">
    <property type="protein sequence ID" value="CEL25190.1"/>
    <property type="molecule type" value="Genomic_DNA"/>
</dbReference>
<accession>A0A090I1L2</accession>
<name>A0A090I1L2_METFO</name>
<evidence type="ECO:0000256" key="1">
    <source>
        <dbReference type="SAM" id="Phobius"/>
    </source>
</evidence>
<dbReference type="InterPro" id="IPR054615">
    <property type="entry name" value="Symport_access"/>
</dbReference>
<evidence type="ECO:0000313" key="5">
    <source>
        <dbReference type="EMBL" id="MBF4475579.1"/>
    </source>
</evidence>
<reference evidence="2" key="1">
    <citation type="submission" date="2013-12" db="EMBL/GenBank/DDBJ databases">
        <title>The complete genome sequence of Methanobacterium sp. BRM9.</title>
        <authorList>
            <consortium name="Pastoral Greenhouse Gas Research Consortium"/>
            <person name="Kelly W.J."/>
            <person name="Leahy S.C."/>
            <person name="Perry R."/>
            <person name="Li D."/>
            <person name="Altermann E."/>
            <person name="Lambie S.C."/>
            <person name="Attwood G.T."/>
        </authorList>
    </citation>
    <scope>NUCLEOTIDE SEQUENCE [LARGE SCALE GENOMIC DNA]</scope>
    <source>
        <strain evidence="2">BRM9</strain>
    </source>
</reference>
<evidence type="ECO:0000313" key="3">
    <source>
        <dbReference type="EMBL" id="CEA12858.1"/>
    </source>
</evidence>
<evidence type="ECO:0000313" key="4">
    <source>
        <dbReference type="EMBL" id="CEL25190.1"/>
    </source>
</evidence>
<evidence type="ECO:0000313" key="6">
    <source>
        <dbReference type="Proteomes" id="UP000062768"/>
    </source>
</evidence>
<dbReference type="NCBIfam" id="NF045580">
    <property type="entry name" value="symport_access"/>
    <property type="match status" value="1"/>
</dbReference>
<dbReference type="Proteomes" id="UP000062768">
    <property type="component" value="Chromosome I"/>
</dbReference>
<protein>
    <submittedName>
        <fullName evidence="3">Uncharacterized protein</fullName>
    </submittedName>
</protein>
<sequence length="69" mass="8158">MVLGINDPWIWGAYIGCILVTLLCVVYGILNWNKGGEDEELQVKEEVEWHEKEKEMEEKELGLWDEYDE</sequence>
<feature type="transmembrane region" description="Helical" evidence="1">
    <location>
        <begin position="12"/>
        <end position="30"/>
    </location>
</feature>
<reference evidence="3" key="2">
    <citation type="submission" date="2014-08" db="EMBL/GenBank/DDBJ databases">
        <authorList>
            <person name="Wibberg D."/>
        </authorList>
    </citation>
    <scope>NUCLEOTIDE SEQUENCE</scope>
</reference>
<dbReference type="OrthoDB" id="129899at2157"/>
<dbReference type="Proteomes" id="UP000029661">
    <property type="component" value="Chromosome"/>
</dbReference>
<dbReference type="RefSeq" id="WP_048072144.1">
    <property type="nucleotide sequence ID" value="NZ_CALCVY010000133.1"/>
</dbReference>
<dbReference type="PATRIC" id="fig|2162.10.peg.1622"/>
<proteinExistence type="predicted"/>
<dbReference type="EMBL" id="CP006933">
    <property type="protein sequence ID" value="AIS31340.1"/>
    <property type="molecule type" value="Genomic_DNA"/>
</dbReference>
<dbReference type="GeneID" id="82850971"/>
<dbReference type="EMBL" id="LN515531">
    <property type="protein sequence ID" value="CEA12858.1"/>
    <property type="molecule type" value="Genomic_DNA"/>
</dbReference>
<dbReference type="KEGG" id="mfi:DSM1535_0497"/>
<dbReference type="KEGG" id="mfc:BRM9_0517"/>
<keyword evidence="1" id="KW-1133">Transmembrane helix</keyword>
<keyword evidence="1" id="KW-0812">Transmembrane</keyword>